<dbReference type="PANTHER" id="PTHR43861:SF1">
    <property type="entry name" value="TRANS-ACONITATE 2-METHYLTRANSFERASE"/>
    <property type="match status" value="1"/>
</dbReference>
<keyword evidence="2 4" id="KW-0808">Transferase</keyword>
<dbReference type="CDD" id="cd02440">
    <property type="entry name" value="AdoMet_MTases"/>
    <property type="match status" value="1"/>
</dbReference>
<dbReference type="RefSeq" id="WP_170155730.1">
    <property type="nucleotide sequence ID" value="NZ_PVTF01000002.1"/>
</dbReference>
<dbReference type="InterPro" id="IPR029063">
    <property type="entry name" value="SAM-dependent_MTases_sf"/>
</dbReference>
<accession>A0A2T0TGC4</accession>
<evidence type="ECO:0000259" key="3">
    <source>
        <dbReference type="Pfam" id="PF13649"/>
    </source>
</evidence>
<dbReference type="Pfam" id="PF13649">
    <property type="entry name" value="Methyltransf_25"/>
    <property type="match status" value="1"/>
</dbReference>
<feature type="domain" description="Methyltransferase" evidence="3">
    <location>
        <begin position="52"/>
        <end position="152"/>
    </location>
</feature>
<keyword evidence="5" id="KW-1185">Reference proteome</keyword>
<dbReference type="GO" id="GO:0032259">
    <property type="term" value="P:methylation"/>
    <property type="evidence" value="ECO:0007669"/>
    <property type="project" value="UniProtKB-KW"/>
</dbReference>
<name>A0A2T0TGC4_9PSEU</name>
<protein>
    <submittedName>
        <fullName evidence="4">Methyltransferase family protein</fullName>
    </submittedName>
</protein>
<evidence type="ECO:0000313" key="5">
    <source>
        <dbReference type="Proteomes" id="UP000239494"/>
    </source>
</evidence>
<keyword evidence="1 4" id="KW-0489">Methyltransferase</keyword>
<dbReference type="Proteomes" id="UP000239494">
    <property type="component" value="Unassembled WGS sequence"/>
</dbReference>
<dbReference type="GO" id="GO:0008168">
    <property type="term" value="F:methyltransferase activity"/>
    <property type="evidence" value="ECO:0007669"/>
    <property type="project" value="UniProtKB-KW"/>
</dbReference>
<gene>
    <name evidence="4" type="ORF">CLV43_102285</name>
</gene>
<dbReference type="AlphaFoldDB" id="A0A2T0TGC4"/>
<comment type="caution">
    <text evidence="4">The sequence shown here is derived from an EMBL/GenBank/DDBJ whole genome shotgun (WGS) entry which is preliminary data.</text>
</comment>
<dbReference type="SUPFAM" id="SSF53335">
    <property type="entry name" value="S-adenosyl-L-methionine-dependent methyltransferases"/>
    <property type="match status" value="1"/>
</dbReference>
<dbReference type="InterPro" id="IPR041698">
    <property type="entry name" value="Methyltransf_25"/>
</dbReference>
<organism evidence="4 5">
    <name type="scientific">Umezawaea tangerina</name>
    <dbReference type="NCBI Taxonomy" id="84725"/>
    <lineage>
        <taxon>Bacteria</taxon>
        <taxon>Bacillati</taxon>
        <taxon>Actinomycetota</taxon>
        <taxon>Actinomycetes</taxon>
        <taxon>Pseudonocardiales</taxon>
        <taxon>Pseudonocardiaceae</taxon>
        <taxon>Umezawaea</taxon>
    </lineage>
</organism>
<reference evidence="4 5" key="1">
    <citation type="submission" date="2018-03" db="EMBL/GenBank/DDBJ databases">
        <title>Genomic Encyclopedia of Archaeal and Bacterial Type Strains, Phase II (KMG-II): from individual species to whole genera.</title>
        <authorList>
            <person name="Goeker M."/>
        </authorList>
    </citation>
    <scope>NUCLEOTIDE SEQUENCE [LARGE SCALE GENOMIC DNA]</scope>
    <source>
        <strain evidence="4 5">DSM 44720</strain>
    </source>
</reference>
<evidence type="ECO:0000313" key="4">
    <source>
        <dbReference type="EMBL" id="PRY44720.1"/>
    </source>
</evidence>
<evidence type="ECO:0000256" key="2">
    <source>
        <dbReference type="ARBA" id="ARBA00022679"/>
    </source>
</evidence>
<dbReference type="PANTHER" id="PTHR43861">
    <property type="entry name" value="TRANS-ACONITATE 2-METHYLTRANSFERASE-RELATED"/>
    <property type="match status" value="1"/>
</dbReference>
<proteinExistence type="predicted"/>
<evidence type="ECO:0000256" key="1">
    <source>
        <dbReference type="ARBA" id="ARBA00022603"/>
    </source>
</evidence>
<dbReference type="EMBL" id="PVTF01000002">
    <property type="protein sequence ID" value="PRY44720.1"/>
    <property type="molecule type" value="Genomic_DNA"/>
</dbReference>
<sequence>MAEPEVDRIVARTWVERWDRQQERYIADREERFRVIGDVVAHVCRDVAAPVVADLGCGPGSLTTRLHERLPSARVVGVDVDPLLLALARATRPDGAAVEYVRAELGSPGWVDALGVGAKWDAAVSTTALHWLDPERLAGVYADLATVLRPGGVFVNGDHLPDEQPAVRELAVVVRDRRAERAGVVDNEEWAAWWTGVRADPDLAEVLTPDELRGTSSGHGNGLSARWHREALLRAGFGEVGVLWQAGDDHVLVAVR</sequence>
<dbReference type="Gene3D" id="3.40.50.150">
    <property type="entry name" value="Vaccinia Virus protein VP39"/>
    <property type="match status" value="1"/>
</dbReference>